<organism evidence="3 4">
    <name type="scientific">Enterovirga rhinocerotis</name>
    <dbReference type="NCBI Taxonomy" id="1339210"/>
    <lineage>
        <taxon>Bacteria</taxon>
        <taxon>Pseudomonadati</taxon>
        <taxon>Pseudomonadota</taxon>
        <taxon>Alphaproteobacteria</taxon>
        <taxon>Hyphomicrobiales</taxon>
        <taxon>Methylobacteriaceae</taxon>
        <taxon>Enterovirga</taxon>
    </lineage>
</organism>
<protein>
    <recommendedName>
        <fullName evidence="5">Opacity protein-like surface antigen</fullName>
    </recommendedName>
</protein>
<evidence type="ECO:0000256" key="1">
    <source>
        <dbReference type="SAM" id="Coils"/>
    </source>
</evidence>
<keyword evidence="2" id="KW-0732">Signal</keyword>
<proteinExistence type="predicted"/>
<name>A0A4R7BWY6_9HYPH</name>
<keyword evidence="1" id="KW-0175">Coiled coil</keyword>
<feature type="chain" id="PRO_5021025283" description="Opacity protein-like surface antigen" evidence="2">
    <location>
        <begin position="24"/>
        <end position="305"/>
    </location>
</feature>
<dbReference type="Proteomes" id="UP000295122">
    <property type="component" value="Unassembled WGS sequence"/>
</dbReference>
<sequence>MRKTVLAGVVLASCVSLSAPASADLAELARRMDRLERENAALRAEVHALKGRPSRPARAPAAARGIAPTAPAALASAEAAKPSPFDGAYVGAFGGVTFAGDQMGRPLPGTSTVNPIYPYGYTPNRVRASDANASFGLLAGYGETVGSLYLGGEVRADLRDQRRAYIDRMSYLPYHAAVSWQKASIEGGADASLRVGLTFDEWLVFGRIGAGAAFIRGSTGASQWAYWLGPAILPAARRTSDAVTPYVTIGVGVERAFGPAFIRLDTEIINYLGSAGTFSSDKKSSVLSFGQFYDGRVTAAIGYRW</sequence>
<evidence type="ECO:0000313" key="4">
    <source>
        <dbReference type="Proteomes" id="UP000295122"/>
    </source>
</evidence>
<gene>
    <name evidence="3" type="ORF">EV668_2930</name>
</gene>
<keyword evidence="4" id="KW-1185">Reference proteome</keyword>
<evidence type="ECO:0000313" key="3">
    <source>
        <dbReference type="EMBL" id="TDR90091.1"/>
    </source>
</evidence>
<dbReference type="AlphaFoldDB" id="A0A4R7BWY6"/>
<evidence type="ECO:0008006" key="5">
    <source>
        <dbReference type="Google" id="ProtNLM"/>
    </source>
</evidence>
<dbReference type="EMBL" id="SNZR01000013">
    <property type="protein sequence ID" value="TDR90091.1"/>
    <property type="molecule type" value="Genomic_DNA"/>
</dbReference>
<evidence type="ECO:0000256" key="2">
    <source>
        <dbReference type="SAM" id="SignalP"/>
    </source>
</evidence>
<feature type="coiled-coil region" evidence="1">
    <location>
        <begin position="25"/>
        <end position="52"/>
    </location>
</feature>
<feature type="signal peptide" evidence="2">
    <location>
        <begin position="1"/>
        <end position="23"/>
    </location>
</feature>
<dbReference type="InterPro" id="IPR011250">
    <property type="entry name" value="OMP/PagP_B-barrel"/>
</dbReference>
<dbReference type="SUPFAM" id="SSF56925">
    <property type="entry name" value="OMPA-like"/>
    <property type="match status" value="1"/>
</dbReference>
<reference evidence="3 4" key="1">
    <citation type="submission" date="2019-03" db="EMBL/GenBank/DDBJ databases">
        <title>Genomic Encyclopedia of Type Strains, Phase IV (KMG-IV): sequencing the most valuable type-strain genomes for metagenomic binning, comparative biology and taxonomic classification.</title>
        <authorList>
            <person name="Goeker M."/>
        </authorList>
    </citation>
    <scope>NUCLEOTIDE SEQUENCE [LARGE SCALE GENOMIC DNA]</scope>
    <source>
        <strain evidence="3 4">DSM 25903</strain>
    </source>
</reference>
<comment type="caution">
    <text evidence="3">The sequence shown here is derived from an EMBL/GenBank/DDBJ whole genome shotgun (WGS) entry which is preliminary data.</text>
</comment>
<accession>A0A4R7BWY6</accession>